<keyword evidence="5" id="KW-0472">Membrane</keyword>
<feature type="chain" id="PRO_5045014471" description="Cytochrome c-type biogenesis protein" evidence="5">
    <location>
        <begin position="39"/>
        <end position="196"/>
    </location>
</feature>
<feature type="region of interest" description="Disordered" evidence="6">
    <location>
        <begin position="38"/>
        <end position="58"/>
    </location>
</feature>
<dbReference type="EMBL" id="CP089984">
    <property type="protein sequence ID" value="WXB19160.1"/>
    <property type="molecule type" value="Genomic_DNA"/>
</dbReference>
<dbReference type="RefSeq" id="WP_394828786.1">
    <property type="nucleotide sequence ID" value="NZ_CP089984.1"/>
</dbReference>
<keyword evidence="5" id="KW-1133">Transmembrane helix</keyword>
<proteinExistence type="inferred from homology"/>
<keyword evidence="4 5" id="KW-0408">Iron</keyword>
<evidence type="ECO:0000256" key="3">
    <source>
        <dbReference type="ARBA" id="ARBA00022723"/>
    </source>
</evidence>
<dbReference type="InterPro" id="IPR038297">
    <property type="entry name" value="CcmH/CycL/NrfF/Ccl2_sf"/>
</dbReference>
<reference evidence="8 9" key="1">
    <citation type="submission" date="2021-12" db="EMBL/GenBank/DDBJ databases">
        <title>Discovery of the Pendulisporaceae a myxobacterial family with distinct sporulation behavior and unique specialized metabolism.</title>
        <authorList>
            <person name="Garcia R."/>
            <person name="Popoff A."/>
            <person name="Bader C.D."/>
            <person name="Loehr J."/>
            <person name="Walesch S."/>
            <person name="Walt C."/>
            <person name="Boldt J."/>
            <person name="Bunk B."/>
            <person name="Haeckl F.J.F.P.J."/>
            <person name="Gunesch A.P."/>
            <person name="Birkelbach J."/>
            <person name="Nuebel U."/>
            <person name="Pietschmann T."/>
            <person name="Bach T."/>
            <person name="Mueller R."/>
        </authorList>
    </citation>
    <scope>NUCLEOTIDE SEQUENCE [LARGE SCALE GENOMIC DNA]</scope>
    <source>
        <strain evidence="8 9">MSr11954</strain>
    </source>
</reference>
<keyword evidence="5" id="KW-0732">Signal</keyword>
<feature type="domain" description="CcmH/CycL/Ccl2/NrfF N-terminal" evidence="7">
    <location>
        <begin position="65"/>
        <end position="159"/>
    </location>
</feature>
<accession>A0ABZ2M9G8</accession>
<evidence type="ECO:0000256" key="2">
    <source>
        <dbReference type="ARBA" id="ARBA00022617"/>
    </source>
</evidence>
<organism evidence="8 9">
    <name type="scientific">Pendulispora albinea</name>
    <dbReference type="NCBI Taxonomy" id="2741071"/>
    <lineage>
        <taxon>Bacteria</taxon>
        <taxon>Pseudomonadati</taxon>
        <taxon>Myxococcota</taxon>
        <taxon>Myxococcia</taxon>
        <taxon>Myxococcales</taxon>
        <taxon>Sorangiineae</taxon>
        <taxon>Pendulisporaceae</taxon>
        <taxon>Pendulispora</taxon>
    </lineage>
</organism>
<keyword evidence="2 5" id="KW-0349">Heme</keyword>
<feature type="transmembrane region" description="Helical" evidence="5">
    <location>
        <begin position="131"/>
        <end position="152"/>
    </location>
</feature>
<evidence type="ECO:0000256" key="6">
    <source>
        <dbReference type="SAM" id="MobiDB-lite"/>
    </source>
</evidence>
<dbReference type="Pfam" id="PF03918">
    <property type="entry name" value="CcmH"/>
    <property type="match status" value="1"/>
</dbReference>
<comment type="similarity">
    <text evidence="1 5">Belongs to the CcmH/CycL/Ccl2/NrfF family.</text>
</comment>
<dbReference type="InterPro" id="IPR005616">
    <property type="entry name" value="CcmH/CycL/Ccl2/NrfF_N"/>
</dbReference>
<feature type="region of interest" description="Disordered" evidence="6">
    <location>
        <begin position="162"/>
        <end position="184"/>
    </location>
</feature>
<evidence type="ECO:0000313" key="8">
    <source>
        <dbReference type="EMBL" id="WXB19160.1"/>
    </source>
</evidence>
<evidence type="ECO:0000256" key="5">
    <source>
        <dbReference type="RuleBase" id="RU364112"/>
    </source>
</evidence>
<dbReference type="CDD" id="cd16378">
    <property type="entry name" value="CcmH_N"/>
    <property type="match status" value="1"/>
</dbReference>
<dbReference type="Proteomes" id="UP001370348">
    <property type="component" value="Chromosome"/>
</dbReference>
<name>A0ABZ2M9G8_9BACT</name>
<comment type="function">
    <text evidence="5">Possible subunit of a heme lyase.</text>
</comment>
<sequence>MSPTAIARSSNRGTLKRWLTALLGASLAIAGAAAPAFAQESSGEPHAHTATGDPHAHAAPGEAILEGRLIAPCCWTQTLDMHESPLATELRAEIRERLGRGELSEAIEDDLAARFGERIRAVPKTGRDPRAAISIGGSLVMLVSAIGVLWLVRGWTRRQPGGKLPFGPRPAAAAATTAARDEYDDRLEDELRRLDA</sequence>
<evidence type="ECO:0000259" key="7">
    <source>
        <dbReference type="Pfam" id="PF03918"/>
    </source>
</evidence>
<gene>
    <name evidence="8" type="ORF">LZC94_18220</name>
</gene>
<evidence type="ECO:0000256" key="1">
    <source>
        <dbReference type="ARBA" id="ARBA00010342"/>
    </source>
</evidence>
<keyword evidence="3 5" id="KW-0479">Metal-binding</keyword>
<feature type="signal peptide" evidence="5">
    <location>
        <begin position="1"/>
        <end position="38"/>
    </location>
</feature>
<evidence type="ECO:0000256" key="4">
    <source>
        <dbReference type="ARBA" id="ARBA00023004"/>
    </source>
</evidence>
<dbReference type="Gene3D" id="1.10.8.640">
    <property type="entry name" value="Cytochrome C biogenesis protein"/>
    <property type="match status" value="1"/>
</dbReference>
<keyword evidence="9" id="KW-1185">Reference proteome</keyword>
<protein>
    <recommendedName>
        <fullName evidence="5">Cytochrome c-type biogenesis protein</fullName>
    </recommendedName>
</protein>
<evidence type="ECO:0000313" key="9">
    <source>
        <dbReference type="Proteomes" id="UP001370348"/>
    </source>
</evidence>
<keyword evidence="5" id="KW-0812">Transmembrane</keyword>